<comment type="caution">
    <text evidence="1">The sequence shown here is derived from an EMBL/GenBank/DDBJ whole genome shotgun (WGS) entry which is preliminary data.</text>
</comment>
<sequence>MCEAIYRSGAASTRGLISLEHSILNPSLLCFSNHDYDLLPQSIETQIGIWLGFYNLQSIFVASIHTHLLPVWS</sequence>
<evidence type="ECO:0000313" key="1">
    <source>
        <dbReference type="EMBL" id="KAJ8620476.1"/>
    </source>
</evidence>
<evidence type="ECO:0000313" key="2">
    <source>
        <dbReference type="Proteomes" id="UP001234297"/>
    </source>
</evidence>
<gene>
    <name evidence="1" type="ORF">MRB53_029005</name>
</gene>
<dbReference type="Proteomes" id="UP001234297">
    <property type="component" value="Chromosome 9"/>
</dbReference>
<name>A0ACC2KHB8_PERAE</name>
<keyword evidence="2" id="KW-1185">Reference proteome</keyword>
<accession>A0ACC2KHB8</accession>
<proteinExistence type="predicted"/>
<organism evidence="1 2">
    <name type="scientific">Persea americana</name>
    <name type="common">Avocado</name>
    <dbReference type="NCBI Taxonomy" id="3435"/>
    <lineage>
        <taxon>Eukaryota</taxon>
        <taxon>Viridiplantae</taxon>
        <taxon>Streptophyta</taxon>
        <taxon>Embryophyta</taxon>
        <taxon>Tracheophyta</taxon>
        <taxon>Spermatophyta</taxon>
        <taxon>Magnoliopsida</taxon>
        <taxon>Magnoliidae</taxon>
        <taxon>Laurales</taxon>
        <taxon>Lauraceae</taxon>
        <taxon>Persea</taxon>
    </lineage>
</organism>
<dbReference type="EMBL" id="CM056817">
    <property type="protein sequence ID" value="KAJ8620476.1"/>
    <property type="molecule type" value="Genomic_DNA"/>
</dbReference>
<protein>
    <submittedName>
        <fullName evidence="1">Uncharacterized protein</fullName>
    </submittedName>
</protein>
<reference evidence="1 2" key="1">
    <citation type="journal article" date="2022" name="Hortic Res">
        <title>A haplotype resolved chromosomal level avocado genome allows analysis of novel avocado genes.</title>
        <authorList>
            <person name="Nath O."/>
            <person name="Fletcher S.J."/>
            <person name="Hayward A."/>
            <person name="Shaw L.M."/>
            <person name="Masouleh A.K."/>
            <person name="Furtado A."/>
            <person name="Henry R.J."/>
            <person name="Mitter N."/>
        </authorList>
    </citation>
    <scope>NUCLEOTIDE SEQUENCE [LARGE SCALE GENOMIC DNA]</scope>
    <source>
        <strain evidence="2">cv. Hass</strain>
    </source>
</reference>